<feature type="region of interest" description="Disordered" evidence="2">
    <location>
        <begin position="182"/>
        <end position="202"/>
    </location>
</feature>
<sequence length="291" mass="33788">MDPKERDALDKCFHDFRKDLILSGTFLHSLYVDKIITEAHIQQINSKDSEEAKVTLLMSILPRRGPNAYKIFLAILKKDNDWLAGKLELELSNLKSDRQSFPKRVSEIIKLQLNPLLHGSREGPTFDENCPDEVIKVLEKSLRTLDVKCQKALNEPVAKSQRVPLPLMIKGKMIQIEHKKVQQPPIDNNNSKETEHEKVQATPRDDDIAKKVDILKTKNRELKKDVKDQARLKTENEKLTERVRKLRGQTQEASKMKKEIMKLTNKLENTEREKEKLKEQVNTLKFWGNKP</sequence>
<dbReference type="EMBL" id="CP111021">
    <property type="protein sequence ID" value="WAR17749.1"/>
    <property type="molecule type" value="Genomic_DNA"/>
</dbReference>
<keyword evidence="1" id="KW-0175">Coiled coil</keyword>
<feature type="coiled-coil region" evidence="1">
    <location>
        <begin position="212"/>
        <end position="287"/>
    </location>
</feature>
<dbReference type="PROSITE" id="PS50209">
    <property type="entry name" value="CARD"/>
    <property type="match status" value="1"/>
</dbReference>
<keyword evidence="5" id="KW-1185">Reference proteome</keyword>
<dbReference type="InterPro" id="IPR011029">
    <property type="entry name" value="DEATH-like_dom_sf"/>
</dbReference>
<dbReference type="InterPro" id="IPR001315">
    <property type="entry name" value="CARD"/>
</dbReference>
<dbReference type="Pfam" id="PF00619">
    <property type="entry name" value="CARD"/>
    <property type="match status" value="1"/>
</dbReference>
<dbReference type="SUPFAM" id="SSF47986">
    <property type="entry name" value="DEATH domain"/>
    <property type="match status" value="1"/>
</dbReference>
<evidence type="ECO:0000313" key="4">
    <source>
        <dbReference type="EMBL" id="WAR17749.1"/>
    </source>
</evidence>
<feature type="domain" description="CARD" evidence="3">
    <location>
        <begin position="1"/>
        <end position="91"/>
    </location>
</feature>
<proteinExistence type="predicted"/>
<dbReference type="Proteomes" id="UP001164746">
    <property type="component" value="Chromosome 10"/>
</dbReference>
<evidence type="ECO:0000259" key="3">
    <source>
        <dbReference type="PROSITE" id="PS50209"/>
    </source>
</evidence>
<dbReference type="SMART" id="SM00114">
    <property type="entry name" value="CARD"/>
    <property type="match status" value="1"/>
</dbReference>
<protein>
    <submittedName>
        <fullName evidence="4">CRADD-like protein</fullName>
    </submittedName>
</protein>
<organism evidence="4 5">
    <name type="scientific">Mya arenaria</name>
    <name type="common">Soft-shell clam</name>
    <dbReference type="NCBI Taxonomy" id="6604"/>
    <lineage>
        <taxon>Eukaryota</taxon>
        <taxon>Metazoa</taxon>
        <taxon>Spiralia</taxon>
        <taxon>Lophotrochozoa</taxon>
        <taxon>Mollusca</taxon>
        <taxon>Bivalvia</taxon>
        <taxon>Autobranchia</taxon>
        <taxon>Heteroconchia</taxon>
        <taxon>Euheterodonta</taxon>
        <taxon>Imparidentia</taxon>
        <taxon>Neoheterodontei</taxon>
        <taxon>Myida</taxon>
        <taxon>Myoidea</taxon>
        <taxon>Myidae</taxon>
        <taxon>Mya</taxon>
    </lineage>
</organism>
<evidence type="ECO:0000256" key="2">
    <source>
        <dbReference type="SAM" id="MobiDB-lite"/>
    </source>
</evidence>
<evidence type="ECO:0000313" key="5">
    <source>
        <dbReference type="Proteomes" id="UP001164746"/>
    </source>
</evidence>
<evidence type="ECO:0000256" key="1">
    <source>
        <dbReference type="SAM" id="Coils"/>
    </source>
</evidence>
<feature type="compositionally biased region" description="Basic and acidic residues" evidence="2">
    <location>
        <begin position="190"/>
        <end position="202"/>
    </location>
</feature>
<accession>A0ABY7FAC5</accession>
<name>A0ABY7FAC5_MYAAR</name>
<dbReference type="Gene3D" id="1.10.533.10">
    <property type="entry name" value="Death Domain, Fas"/>
    <property type="match status" value="1"/>
</dbReference>
<reference evidence="4" key="1">
    <citation type="submission" date="2022-11" db="EMBL/GenBank/DDBJ databases">
        <title>Centuries of genome instability and evolution in soft-shell clam transmissible cancer (bioRxiv).</title>
        <authorList>
            <person name="Hart S.F.M."/>
            <person name="Yonemitsu M.A."/>
            <person name="Giersch R.M."/>
            <person name="Beal B.F."/>
            <person name="Arriagada G."/>
            <person name="Davis B.W."/>
            <person name="Ostrander E.A."/>
            <person name="Goff S.P."/>
            <person name="Metzger M.J."/>
        </authorList>
    </citation>
    <scope>NUCLEOTIDE SEQUENCE</scope>
    <source>
        <strain evidence="4">MELC-2E11</strain>
        <tissue evidence="4">Siphon/mantle</tissue>
    </source>
</reference>
<gene>
    <name evidence="4" type="ORF">MAR_032343</name>
</gene>